<keyword evidence="1" id="KW-0862">Zinc</keyword>
<organism evidence="4">
    <name type="scientific">Sesamum radiatum</name>
    <name type="common">Black benniseed</name>
    <dbReference type="NCBI Taxonomy" id="300843"/>
    <lineage>
        <taxon>Eukaryota</taxon>
        <taxon>Viridiplantae</taxon>
        <taxon>Streptophyta</taxon>
        <taxon>Embryophyta</taxon>
        <taxon>Tracheophyta</taxon>
        <taxon>Spermatophyta</taxon>
        <taxon>Magnoliopsida</taxon>
        <taxon>eudicotyledons</taxon>
        <taxon>Gunneridae</taxon>
        <taxon>Pentapetalae</taxon>
        <taxon>asterids</taxon>
        <taxon>lamiids</taxon>
        <taxon>Lamiales</taxon>
        <taxon>Pedaliaceae</taxon>
        <taxon>Sesamum</taxon>
    </lineage>
</organism>
<reference evidence="4" key="1">
    <citation type="submission" date="2020-06" db="EMBL/GenBank/DDBJ databases">
        <authorList>
            <person name="Li T."/>
            <person name="Hu X."/>
            <person name="Zhang T."/>
            <person name="Song X."/>
            <person name="Zhang H."/>
            <person name="Dai N."/>
            <person name="Sheng W."/>
            <person name="Hou X."/>
            <person name="Wei L."/>
        </authorList>
    </citation>
    <scope>NUCLEOTIDE SEQUENCE</scope>
    <source>
        <strain evidence="4">G02</strain>
        <tissue evidence="4">Leaf</tissue>
    </source>
</reference>
<feature type="region of interest" description="Disordered" evidence="2">
    <location>
        <begin position="352"/>
        <end position="375"/>
    </location>
</feature>
<dbReference type="Pfam" id="PF14392">
    <property type="entry name" value="zf-CCHC_4"/>
    <property type="match status" value="1"/>
</dbReference>
<dbReference type="Pfam" id="PF14111">
    <property type="entry name" value="DUF4283"/>
    <property type="match status" value="1"/>
</dbReference>
<gene>
    <name evidence="4" type="ORF">Sradi_0175000</name>
</gene>
<dbReference type="InterPro" id="IPR025836">
    <property type="entry name" value="Zn_knuckle_CX2CX4HX4C"/>
</dbReference>
<dbReference type="PANTHER" id="PTHR31286">
    <property type="entry name" value="GLYCINE-RICH CELL WALL STRUCTURAL PROTEIN 1.8-LIKE"/>
    <property type="match status" value="1"/>
</dbReference>
<dbReference type="PROSITE" id="PS50158">
    <property type="entry name" value="ZF_CCHC"/>
    <property type="match status" value="1"/>
</dbReference>
<accession>A0AAW2W1Q8</accession>
<dbReference type="InterPro" id="IPR001878">
    <property type="entry name" value="Znf_CCHC"/>
</dbReference>
<dbReference type="PANTHER" id="PTHR31286:SF153">
    <property type="entry name" value="DUF4283 DOMAIN PROTEIN"/>
    <property type="match status" value="1"/>
</dbReference>
<dbReference type="AlphaFoldDB" id="A0AAW2W1Q8"/>
<sequence>MDKTLELLGKTLVLKEEEEDELTIPQEAGSDEVDREGSYLVGRVLTSKIYRTEFLQSTIRAAMNPVKGMDVTDIGGGRILLRFNHEIDRNRALEASPWSIDKNILILNEVKGDENPHMVDLNWCAFFVHVHGLPIKRMTKTISVICGNRIGQFLDSDQNSFFESWGASMRIQVAIDVRQPLRRFMKLRTETGEQSTISFTYERLPNFCYSCGTLCHLTRDCLLQYEEGYRKSDTNEQYGAWLREPPRTRSNMIRIRPDGNSSSGSVFRTVAASLRCDGKCGACIFDPTLHGKNHDGTLRREVREDGSSDCFSTMDHGKKARENEVERGNVGTGLVNITDSGEDLVNITPQQHIFNPTNPQPKTSNQTTTKLGRNQ</sequence>
<reference evidence="4" key="2">
    <citation type="journal article" date="2024" name="Plant">
        <title>Genomic evolution and insights into agronomic trait innovations of Sesamum species.</title>
        <authorList>
            <person name="Miao H."/>
            <person name="Wang L."/>
            <person name="Qu L."/>
            <person name="Liu H."/>
            <person name="Sun Y."/>
            <person name="Le M."/>
            <person name="Wang Q."/>
            <person name="Wei S."/>
            <person name="Zheng Y."/>
            <person name="Lin W."/>
            <person name="Duan Y."/>
            <person name="Cao H."/>
            <person name="Xiong S."/>
            <person name="Wang X."/>
            <person name="Wei L."/>
            <person name="Li C."/>
            <person name="Ma Q."/>
            <person name="Ju M."/>
            <person name="Zhao R."/>
            <person name="Li G."/>
            <person name="Mu C."/>
            <person name="Tian Q."/>
            <person name="Mei H."/>
            <person name="Zhang T."/>
            <person name="Gao T."/>
            <person name="Zhang H."/>
        </authorList>
    </citation>
    <scope>NUCLEOTIDE SEQUENCE</scope>
    <source>
        <strain evidence="4">G02</strain>
    </source>
</reference>
<keyword evidence="1" id="KW-0863">Zinc-finger</keyword>
<keyword evidence="1" id="KW-0479">Metal-binding</keyword>
<proteinExistence type="predicted"/>
<dbReference type="GO" id="GO:0008270">
    <property type="term" value="F:zinc ion binding"/>
    <property type="evidence" value="ECO:0007669"/>
    <property type="project" value="UniProtKB-KW"/>
</dbReference>
<protein>
    <recommendedName>
        <fullName evidence="3">CCHC-type domain-containing protein</fullName>
    </recommendedName>
</protein>
<evidence type="ECO:0000313" key="4">
    <source>
        <dbReference type="EMBL" id="KAL0434671.1"/>
    </source>
</evidence>
<dbReference type="EMBL" id="JACGWJ010000002">
    <property type="protein sequence ID" value="KAL0434671.1"/>
    <property type="molecule type" value="Genomic_DNA"/>
</dbReference>
<dbReference type="InterPro" id="IPR025558">
    <property type="entry name" value="DUF4283"/>
</dbReference>
<dbReference type="InterPro" id="IPR040256">
    <property type="entry name" value="At4g02000-like"/>
</dbReference>
<evidence type="ECO:0000256" key="2">
    <source>
        <dbReference type="SAM" id="MobiDB-lite"/>
    </source>
</evidence>
<name>A0AAW2W1Q8_SESRA</name>
<evidence type="ECO:0000256" key="1">
    <source>
        <dbReference type="PROSITE-ProRule" id="PRU00047"/>
    </source>
</evidence>
<dbReference type="GO" id="GO:0003676">
    <property type="term" value="F:nucleic acid binding"/>
    <property type="evidence" value="ECO:0007669"/>
    <property type="project" value="InterPro"/>
</dbReference>
<evidence type="ECO:0000259" key="3">
    <source>
        <dbReference type="PROSITE" id="PS50158"/>
    </source>
</evidence>
<feature type="domain" description="CCHC-type" evidence="3">
    <location>
        <begin position="208"/>
        <end position="221"/>
    </location>
</feature>
<comment type="caution">
    <text evidence="4">The sequence shown here is derived from an EMBL/GenBank/DDBJ whole genome shotgun (WGS) entry which is preliminary data.</text>
</comment>